<dbReference type="InterPro" id="IPR046733">
    <property type="entry name" value="DUF6625"/>
</dbReference>
<dbReference type="Proteomes" id="UP000266644">
    <property type="component" value="Unassembled WGS sequence"/>
</dbReference>
<protein>
    <submittedName>
        <fullName evidence="1">Uncharacterized protein</fullName>
    </submittedName>
</protein>
<dbReference type="AlphaFoldDB" id="A0A2K9GYP1"/>
<comment type="caution">
    <text evidence="1">The sequence shown here is derived from an EMBL/GenBank/DDBJ whole genome shotgun (WGS) entry which is preliminary data.</text>
</comment>
<dbReference type="EMBL" id="QRJE01000034">
    <property type="protein sequence ID" value="RHH07545.1"/>
    <property type="molecule type" value="Genomic_DNA"/>
</dbReference>
<gene>
    <name evidence="1" type="ORF">DW228_19040</name>
</gene>
<evidence type="ECO:0000313" key="2">
    <source>
        <dbReference type="Proteomes" id="UP000266644"/>
    </source>
</evidence>
<accession>A0A2K9GYP1</accession>
<evidence type="ECO:0000313" key="1">
    <source>
        <dbReference type="EMBL" id="RHH07545.1"/>
    </source>
</evidence>
<name>A0A2K9GYP1_BACFG</name>
<proteinExistence type="predicted"/>
<dbReference type="Pfam" id="PF20330">
    <property type="entry name" value="DUF6625"/>
    <property type="match status" value="1"/>
</dbReference>
<organism evidence="1 2">
    <name type="scientific">Bacteroides fragilis</name>
    <dbReference type="NCBI Taxonomy" id="817"/>
    <lineage>
        <taxon>Bacteria</taxon>
        <taxon>Pseudomonadati</taxon>
        <taxon>Bacteroidota</taxon>
        <taxon>Bacteroidia</taxon>
        <taxon>Bacteroidales</taxon>
        <taxon>Bacteroidaceae</taxon>
        <taxon>Bacteroides</taxon>
    </lineage>
</organism>
<sequence length="312" mass="38041">MKSIIIVIPYFGKLPPIFKFWRQSAINNPTIDFLFFTDCNIQSTDNIKVIKCTFEVLREKFQSRFDFPISLPSPYKLCDFKATYGYVFQDYIQDYDFWGFGDIDLIYGNIRHFLTKEVLNQYFIISGWGHLTLYRNNEFCNSFFRTHENGFQYYKKALSCSKNSAFDEYNHKGMSDLWEHLYPQKIWNSKLFDDIQVPRLSLNFISVMHPERKNLIFEYNENRLYRIYYDENRKKQREETLYAHFQQRKFMKIKTNNLWHYLIVPNKFIDFENVNEKKLNHWGKEQTCKRLIRNLMNRIKRRFSIILANITK</sequence>
<reference evidence="1 2" key="1">
    <citation type="submission" date="2018-08" db="EMBL/GenBank/DDBJ databases">
        <title>A genome reference for cultivated species of the human gut microbiota.</title>
        <authorList>
            <person name="Zou Y."/>
            <person name="Xue W."/>
            <person name="Luo G."/>
        </authorList>
    </citation>
    <scope>NUCLEOTIDE SEQUENCE [LARGE SCALE GENOMIC DNA]</scope>
    <source>
        <strain evidence="1 2">AM18-6</strain>
    </source>
</reference>
<dbReference type="RefSeq" id="WP_101603255.1">
    <property type="nucleotide sequence ID" value="NZ_CP018937.1"/>
</dbReference>